<dbReference type="Pfam" id="PF00685">
    <property type="entry name" value="Sulfotransfer_1"/>
    <property type="match status" value="1"/>
</dbReference>
<sequence>MGFIHSGPSGITCSGSGTQAWKKPDRVLFLKYEELKEDIGLSLKKMAEFVGVPFSTDEVKRGGFEEIARLCSIENLRSLKVNKEGNRKGIIKNSSFYRKGEVGDWKNHLSPSMADRVDKLLEEKLSGSELTFKNYIKI</sequence>
<organism evidence="5">
    <name type="scientific">Sesamum latifolium</name>
    <dbReference type="NCBI Taxonomy" id="2727402"/>
    <lineage>
        <taxon>Eukaryota</taxon>
        <taxon>Viridiplantae</taxon>
        <taxon>Streptophyta</taxon>
        <taxon>Embryophyta</taxon>
        <taxon>Tracheophyta</taxon>
        <taxon>Spermatophyta</taxon>
        <taxon>Magnoliopsida</taxon>
        <taxon>eudicotyledons</taxon>
        <taxon>Gunneridae</taxon>
        <taxon>Pentapetalae</taxon>
        <taxon>asterids</taxon>
        <taxon>lamiids</taxon>
        <taxon>Lamiales</taxon>
        <taxon>Pedaliaceae</taxon>
        <taxon>Sesamum</taxon>
    </lineage>
</organism>
<reference evidence="5" key="1">
    <citation type="submission" date="2020-06" db="EMBL/GenBank/DDBJ databases">
        <authorList>
            <person name="Li T."/>
            <person name="Hu X."/>
            <person name="Zhang T."/>
            <person name="Song X."/>
            <person name="Zhang H."/>
            <person name="Dai N."/>
            <person name="Sheng W."/>
            <person name="Hou X."/>
            <person name="Wei L."/>
        </authorList>
    </citation>
    <scope>NUCLEOTIDE SEQUENCE</scope>
    <source>
        <strain evidence="5">KEN1</strain>
        <tissue evidence="5">Leaf</tissue>
    </source>
</reference>
<dbReference type="InterPro" id="IPR000863">
    <property type="entry name" value="Sulfotransferase_dom"/>
</dbReference>
<name>A0AAW2WQL7_9LAMI</name>
<comment type="caution">
    <text evidence="5">The sequence shown here is derived from an EMBL/GenBank/DDBJ whole genome shotgun (WGS) entry which is preliminary data.</text>
</comment>
<reference evidence="5" key="2">
    <citation type="journal article" date="2024" name="Plant">
        <title>Genomic evolution and insights into agronomic trait innovations of Sesamum species.</title>
        <authorList>
            <person name="Miao H."/>
            <person name="Wang L."/>
            <person name="Qu L."/>
            <person name="Liu H."/>
            <person name="Sun Y."/>
            <person name="Le M."/>
            <person name="Wang Q."/>
            <person name="Wei S."/>
            <person name="Zheng Y."/>
            <person name="Lin W."/>
            <person name="Duan Y."/>
            <person name="Cao H."/>
            <person name="Xiong S."/>
            <person name="Wang X."/>
            <person name="Wei L."/>
            <person name="Li C."/>
            <person name="Ma Q."/>
            <person name="Ju M."/>
            <person name="Zhao R."/>
            <person name="Li G."/>
            <person name="Mu C."/>
            <person name="Tian Q."/>
            <person name="Mei H."/>
            <person name="Zhang T."/>
            <person name="Gao T."/>
            <person name="Zhang H."/>
        </authorList>
    </citation>
    <scope>NUCLEOTIDE SEQUENCE</scope>
    <source>
        <strain evidence="5">KEN1</strain>
    </source>
</reference>
<comment type="similarity">
    <text evidence="1 3">Belongs to the sulfotransferase 1 family.</text>
</comment>
<dbReference type="Gene3D" id="3.40.50.300">
    <property type="entry name" value="P-loop containing nucleotide triphosphate hydrolases"/>
    <property type="match status" value="1"/>
</dbReference>
<evidence type="ECO:0000313" key="5">
    <source>
        <dbReference type="EMBL" id="KAL0443556.1"/>
    </source>
</evidence>
<dbReference type="SUPFAM" id="SSF52540">
    <property type="entry name" value="P-loop containing nucleoside triphosphate hydrolases"/>
    <property type="match status" value="1"/>
</dbReference>
<gene>
    <name evidence="5" type="ORF">Slati_2078300</name>
</gene>
<dbReference type="GO" id="GO:0008146">
    <property type="term" value="F:sulfotransferase activity"/>
    <property type="evidence" value="ECO:0007669"/>
    <property type="project" value="InterPro"/>
</dbReference>
<dbReference type="EMBL" id="JACGWN010000007">
    <property type="protein sequence ID" value="KAL0443556.1"/>
    <property type="molecule type" value="Genomic_DNA"/>
</dbReference>
<keyword evidence="2 3" id="KW-0808">Transferase</keyword>
<protein>
    <recommendedName>
        <fullName evidence="3">Sulfotransferase</fullName>
        <ecNumber evidence="3">2.8.2.-</ecNumber>
    </recommendedName>
</protein>
<dbReference type="PANTHER" id="PTHR11783">
    <property type="entry name" value="SULFOTRANSFERASE SULT"/>
    <property type="match status" value="1"/>
</dbReference>
<evidence type="ECO:0000256" key="1">
    <source>
        <dbReference type="ARBA" id="ARBA00005771"/>
    </source>
</evidence>
<evidence type="ECO:0000259" key="4">
    <source>
        <dbReference type="Pfam" id="PF00685"/>
    </source>
</evidence>
<evidence type="ECO:0000256" key="2">
    <source>
        <dbReference type="ARBA" id="ARBA00022679"/>
    </source>
</evidence>
<dbReference type="InterPro" id="IPR027417">
    <property type="entry name" value="P-loop_NTPase"/>
</dbReference>
<accession>A0AAW2WQL7</accession>
<dbReference type="EC" id="2.8.2.-" evidence="3"/>
<feature type="domain" description="Sulfotransferase" evidence="4">
    <location>
        <begin position="22"/>
        <end position="128"/>
    </location>
</feature>
<dbReference type="AlphaFoldDB" id="A0AAW2WQL7"/>
<proteinExistence type="inferred from homology"/>
<evidence type="ECO:0000256" key="3">
    <source>
        <dbReference type="RuleBase" id="RU361155"/>
    </source>
</evidence>